<dbReference type="PANTHER" id="PTHR34188:SF5">
    <property type="entry name" value="OS05G0131900 PROTEIN"/>
    <property type="match status" value="1"/>
</dbReference>
<keyword evidence="4" id="KW-1185">Reference proteome</keyword>
<sequence length="208" mass="22034">MDFIPAKDREIVIDIDRFINTSREAGAPSLADENLGNVLSISVSVDENPKAVDEISPESGKNTKREKGRATGKKKPSKPPRPPRGLSLDAADQKLIRELSELAMIKRAKIERMKALKKIRAAKASSSAASSSGNLMALLFTFIFCAVIILQGCHSSGVARTSNSAVATQGSLQSSTGVPLTSTGSPNVIMQPVLGPDIARGEAEKSVH</sequence>
<feature type="transmembrane region" description="Helical" evidence="2">
    <location>
        <begin position="135"/>
        <end position="153"/>
    </location>
</feature>
<organism evidence="3 4">
    <name type="scientific">Salvia divinorum</name>
    <name type="common">Maria pastora</name>
    <name type="synonym">Diviner's sage</name>
    <dbReference type="NCBI Taxonomy" id="28513"/>
    <lineage>
        <taxon>Eukaryota</taxon>
        <taxon>Viridiplantae</taxon>
        <taxon>Streptophyta</taxon>
        <taxon>Embryophyta</taxon>
        <taxon>Tracheophyta</taxon>
        <taxon>Spermatophyta</taxon>
        <taxon>Magnoliopsida</taxon>
        <taxon>eudicotyledons</taxon>
        <taxon>Gunneridae</taxon>
        <taxon>Pentapetalae</taxon>
        <taxon>asterids</taxon>
        <taxon>lamiids</taxon>
        <taxon>Lamiales</taxon>
        <taxon>Lamiaceae</taxon>
        <taxon>Nepetoideae</taxon>
        <taxon>Mentheae</taxon>
        <taxon>Salviinae</taxon>
        <taxon>Salvia</taxon>
        <taxon>Salvia subgen. Calosphace</taxon>
    </lineage>
</organism>
<feature type="compositionally biased region" description="Polar residues" evidence="1">
    <location>
        <begin position="167"/>
        <end position="188"/>
    </location>
</feature>
<dbReference type="EMBL" id="JBEAFC010000007">
    <property type="protein sequence ID" value="KAL1548228.1"/>
    <property type="molecule type" value="Genomic_DNA"/>
</dbReference>
<feature type="region of interest" description="Disordered" evidence="1">
    <location>
        <begin position="50"/>
        <end position="90"/>
    </location>
</feature>
<dbReference type="Proteomes" id="UP001567538">
    <property type="component" value="Unassembled WGS sequence"/>
</dbReference>
<gene>
    <name evidence="3" type="ORF">AAHA92_16489</name>
</gene>
<proteinExistence type="predicted"/>
<dbReference type="PANTHER" id="PTHR34188">
    <property type="entry name" value="OS01G0299500 PROTEIN"/>
    <property type="match status" value="1"/>
</dbReference>
<evidence type="ECO:0000313" key="4">
    <source>
        <dbReference type="Proteomes" id="UP001567538"/>
    </source>
</evidence>
<protein>
    <recommendedName>
        <fullName evidence="5">Transmembrane protein</fullName>
    </recommendedName>
</protein>
<dbReference type="AlphaFoldDB" id="A0ABD1GYU9"/>
<feature type="region of interest" description="Disordered" evidence="1">
    <location>
        <begin position="167"/>
        <end position="192"/>
    </location>
</feature>
<keyword evidence="2" id="KW-1133">Transmembrane helix</keyword>
<reference evidence="3 4" key="1">
    <citation type="submission" date="2024-06" db="EMBL/GenBank/DDBJ databases">
        <title>A chromosome level genome sequence of Diviner's sage (Salvia divinorum).</title>
        <authorList>
            <person name="Ford S.A."/>
            <person name="Ro D.-K."/>
            <person name="Ness R.W."/>
            <person name="Phillips M.A."/>
        </authorList>
    </citation>
    <scope>NUCLEOTIDE SEQUENCE [LARGE SCALE GENOMIC DNA]</scope>
    <source>
        <strain evidence="3">SAF-2024a</strain>
        <tissue evidence="3">Leaf</tissue>
    </source>
</reference>
<evidence type="ECO:0000256" key="1">
    <source>
        <dbReference type="SAM" id="MobiDB-lite"/>
    </source>
</evidence>
<evidence type="ECO:0008006" key="5">
    <source>
        <dbReference type="Google" id="ProtNLM"/>
    </source>
</evidence>
<evidence type="ECO:0000313" key="3">
    <source>
        <dbReference type="EMBL" id="KAL1548228.1"/>
    </source>
</evidence>
<evidence type="ECO:0000256" key="2">
    <source>
        <dbReference type="SAM" id="Phobius"/>
    </source>
</evidence>
<name>A0ABD1GYU9_SALDI</name>
<comment type="caution">
    <text evidence="3">The sequence shown here is derived from an EMBL/GenBank/DDBJ whole genome shotgun (WGS) entry which is preliminary data.</text>
</comment>
<keyword evidence="2" id="KW-0472">Membrane</keyword>
<accession>A0ABD1GYU9</accession>
<keyword evidence="2" id="KW-0812">Transmembrane</keyword>